<keyword evidence="2 5" id="KW-0812">Transmembrane</keyword>
<keyword evidence="3 5" id="KW-1133">Transmembrane helix</keyword>
<evidence type="ECO:0000313" key="6">
    <source>
        <dbReference type="EMBL" id="APZ82340.1"/>
    </source>
</evidence>
<evidence type="ECO:0000256" key="4">
    <source>
        <dbReference type="ARBA" id="ARBA00023136"/>
    </source>
</evidence>
<evidence type="ECO:0000256" key="1">
    <source>
        <dbReference type="ARBA" id="ARBA00004301"/>
    </source>
</evidence>
<evidence type="ECO:0000256" key="3">
    <source>
        <dbReference type="ARBA" id="ARBA00022989"/>
    </source>
</evidence>
<feature type="transmembrane region" description="Helical" evidence="5">
    <location>
        <begin position="86"/>
        <end position="117"/>
    </location>
</feature>
<dbReference type="InterPro" id="IPR006480">
    <property type="entry name" value="Phage_holin_4_1"/>
</dbReference>
<feature type="transmembrane region" description="Helical" evidence="5">
    <location>
        <begin position="47"/>
        <end position="65"/>
    </location>
</feature>
<keyword evidence="4 5" id="KW-0472">Membrane</keyword>
<dbReference type="Pfam" id="PF05105">
    <property type="entry name" value="Phage_holin_4_1"/>
    <property type="match status" value="1"/>
</dbReference>
<evidence type="ECO:0000313" key="7">
    <source>
        <dbReference type="Proteomes" id="UP000224660"/>
    </source>
</evidence>
<comment type="subcellular location">
    <subcellularLocation>
        <location evidence="1">Host membrane</location>
        <topology evidence="1">Multi-pass membrane protein</topology>
    </subcellularLocation>
</comment>
<reference evidence="6 7" key="1">
    <citation type="journal article" date="2017" name="Viruses">
        <title>Characterization of Bacillus subtilis Viruses vB_BsuM-Goe2 and vB_BsuM-Goe3.</title>
        <authorList>
            <person name="Willms I.M."/>
            <person name="Hoppert M."/>
            <person name="Hertel R."/>
        </authorList>
    </citation>
    <scope>NUCLEOTIDE SEQUENCE [LARGE SCALE GENOMIC DNA]</scope>
</reference>
<dbReference type="Proteomes" id="UP000224660">
    <property type="component" value="Segment"/>
</dbReference>
<name>A0A217EQM3_9CAUD</name>
<organism evidence="6 7">
    <name type="scientific">Bacillus phage vB_BsuM-Goe2</name>
    <dbReference type="NCBI Taxonomy" id="1933062"/>
    <lineage>
        <taxon>Viruses</taxon>
        <taxon>Duplodnaviria</taxon>
        <taxon>Heunggongvirae</taxon>
        <taxon>Uroviricota</taxon>
        <taxon>Caudoviricetes</taxon>
        <taxon>Herelleviridae</taxon>
        <taxon>Spounavirinae</taxon>
        <taxon>Okubovirus</taxon>
        <taxon>Okubovirus camphawk</taxon>
    </lineage>
</organism>
<proteinExistence type="predicted"/>
<dbReference type="GO" id="GO:0033644">
    <property type="term" value="C:host cell membrane"/>
    <property type="evidence" value="ECO:0007669"/>
    <property type="project" value="UniProtKB-SubCell"/>
</dbReference>
<evidence type="ECO:0000256" key="5">
    <source>
        <dbReference type="SAM" id="Phobius"/>
    </source>
</evidence>
<evidence type="ECO:0000256" key="2">
    <source>
        <dbReference type="ARBA" id="ARBA00022692"/>
    </source>
</evidence>
<accession>A0A217EQM3</accession>
<sequence length="172" mass="19742">MEYTHGRQAGGGDMRYYFGQLFNDFHTKMILSSIGAVISVIENFYGEMVWGFLMLFVLDFITGIMKSKYKGVPISSKRLRSSVSKLGAYMILLTAVIVTSKYEASFVPIIALIYYWYMFTELKSIFENVGEMGIKLPNFLKVKVDQKLDEIDQKVDAVKEITETLEKDNHEK</sequence>
<dbReference type="EMBL" id="KY368639">
    <property type="protein sequence ID" value="APZ82340.1"/>
    <property type="molecule type" value="Genomic_DNA"/>
</dbReference>
<dbReference type="NCBIfam" id="TIGR01593">
    <property type="entry name" value="holin_tox_secr"/>
    <property type="match status" value="1"/>
</dbReference>
<protein>
    <submittedName>
        <fullName evidence="6">Holin/anti-holin protein</fullName>
    </submittedName>
</protein>
<gene>
    <name evidence="6" type="ORF">Goe2_c10400</name>
</gene>